<keyword evidence="2" id="KW-0418">Kinase</keyword>
<accession>A0A1N7QT50</accession>
<dbReference type="STRING" id="373672.SAMN05421785_11759"/>
<evidence type="ECO:0000313" key="3">
    <source>
        <dbReference type="Proteomes" id="UP000185781"/>
    </source>
</evidence>
<dbReference type="Gene3D" id="2.60.120.10">
    <property type="entry name" value="Jelly Rolls"/>
    <property type="match status" value="1"/>
</dbReference>
<dbReference type="CDD" id="cd00038">
    <property type="entry name" value="CAP_ED"/>
    <property type="match status" value="1"/>
</dbReference>
<name>A0A1N7QT50_9FLAO</name>
<dbReference type="Proteomes" id="UP000185781">
    <property type="component" value="Unassembled WGS sequence"/>
</dbReference>
<dbReference type="GO" id="GO:0016301">
    <property type="term" value="F:kinase activity"/>
    <property type="evidence" value="ECO:0007669"/>
    <property type="project" value="UniProtKB-KW"/>
</dbReference>
<dbReference type="InterPro" id="IPR014710">
    <property type="entry name" value="RmlC-like_jellyroll"/>
</dbReference>
<feature type="domain" description="Cyclic nucleotide-binding" evidence="1">
    <location>
        <begin position="11"/>
        <end position="132"/>
    </location>
</feature>
<proteinExistence type="predicted"/>
<dbReference type="InterPro" id="IPR000595">
    <property type="entry name" value="cNMP-bd_dom"/>
</dbReference>
<dbReference type="SUPFAM" id="SSF51206">
    <property type="entry name" value="cAMP-binding domain-like"/>
    <property type="match status" value="1"/>
</dbReference>
<organism evidence="2 3">
    <name type="scientific">Chryseobacterium gambrini</name>
    <dbReference type="NCBI Taxonomy" id="373672"/>
    <lineage>
        <taxon>Bacteria</taxon>
        <taxon>Pseudomonadati</taxon>
        <taxon>Bacteroidota</taxon>
        <taxon>Flavobacteriia</taxon>
        <taxon>Flavobacteriales</taxon>
        <taxon>Weeksellaceae</taxon>
        <taxon>Chryseobacterium group</taxon>
        <taxon>Chryseobacterium</taxon>
    </lineage>
</organism>
<gene>
    <name evidence="2" type="ORF">SAMN05421785_11759</name>
</gene>
<dbReference type="AlphaFoldDB" id="A0A1N7QT50"/>
<protein>
    <submittedName>
        <fullName evidence="2">cAMP-binding domain of CRP or a regulatory subunit of cAMP-dependent protein kinases</fullName>
    </submittedName>
</protein>
<sequence length="191" mass="22391">MHGKLIQHLQSFHHFNTDEIALIKDCFEPVEYPKNAIIEEKGSVPEHLYYIVSGYLRLFHTDEKGNEITTHINCPPGFFTSYFHFINQTKSDENVECITDCKLLRITKENLERLTLKSSAMKDFSISVFHQSITYNENRSKELSTLNAEQRYLQLLKNYPEIIQFVPVQYIASFLGMKPESLSRIRRKLIN</sequence>
<dbReference type="Pfam" id="PF00027">
    <property type="entry name" value="cNMP_binding"/>
    <property type="match status" value="1"/>
</dbReference>
<keyword evidence="2" id="KW-0808">Transferase</keyword>
<dbReference type="SMART" id="SM00100">
    <property type="entry name" value="cNMP"/>
    <property type="match status" value="1"/>
</dbReference>
<dbReference type="InterPro" id="IPR018490">
    <property type="entry name" value="cNMP-bd_dom_sf"/>
</dbReference>
<dbReference type="PROSITE" id="PS50042">
    <property type="entry name" value="CNMP_BINDING_3"/>
    <property type="match status" value="1"/>
</dbReference>
<reference evidence="2 3" key="1">
    <citation type="submission" date="2017-01" db="EMBL/GenBank/DDBJ databases">
        <authorList>
            <person name="Mah S.A."/>
            <person name="Swanson W.J."/>
            <person name="Moy G.W."/>
            <person name="Vacquier V.D."/>
        </authorList>
    </citation>
    <scope>NUCLEOTIDE SEQUENCE [LARGE SCALE GENOMIC DNA]</scope>
    <source>
        <strain evidence="2 3">DSM 18014</strain>
    </source>
</reference>
<dbReference type="RefSeq" id="WP_076396063.1">
    <property type="nucleotide sequence ID" value="NZ_FTOV01000017.1"/>
</dbReference>
<dbReference type="OrthoDB" id="758145at2"/>
<evidence type="ECO:0000313" key="2">
    <source>
        <dbReference type="EMBL" id="SIT26053.1"/>
    </source>
</evidence>
<evidence type="ECO:0000259" key="1">
    <source>
        <dbReference type="PROSITE" id="PS50042"/>
    </source>
</evidence>
<dbReference type="EMBL" id="FTOV01000017">
    <property type="protein sequence ID" value="SIT26053.1"/>
    <property type="molecule type" value="Genomic_DNA"/>
</dbReference>